<gene>
    <name evidence="1" type="ORF">CVT25_006562</name>
</gene>
<evidence type="ECO:0000313" key="2">
    <source>
        <dbReference type="Proteomes" id="UP000283269"/>
    </source>
</evidence>
<name>A0A409XEI0_PSICY</name>
<sequence>YPRIQGFRSTVIDLVFVQPDQTLTAQVTRVHNVMGESDHIPLATTLSISADSGATPRRALKSDKEEQIRFVRVIEGEALKADREEQIRFVRVIEGEFAMKVDEHAPLDTADQIDAVAQAIADSFSAAWETCSREVTITRRSKPWWTDECSVALLAYREHGLPEDWKLYRKAVKNAKWVFFDSRITEISITNKCTWDLMSWVQQRKLPPCEAIQYQGQTCHALPQLWDALHNTYNSASDRAFDISILDSIPDMPVRGWVP</sequence>
<evidence type="ECO:0008006" key="3">
    <source>
        <dbReference type="Google" id="ProtNLM"/>
    </source>
</evidence>
<dbReference type="STRING" id="93625.A0A409XEI0"/>
<keyword evidence="2" id="KW-1185">Reference proteome</keyword>
<dbReference type="Proteomes" id="UP000283269">
    <property type="component" value="Unassembled WGS sequence"/>
</dbReference>
<organism evidence="1 2">
    <name type="scientific">Psilocybe cyanescens</name>
    <dbReference type="NCBI Taxonomy" id="93625"/>
    <lineage>
        <taxon>Eukaryota</taxon>
        <taxon>Fungi</taxon>
        <taxon>Dikarya</taxon>
        <taxon>Basidiomycota</taxon>
        <taxon>Agaricomycotina</taxon>
        <taxon>Agaricomycetes</taxon>
        <taxon>Agaricomycetidae</taxon>
        <taxon>Agaricales</taxon>
        <taxon>Agaricineae</taxon>
        <taxon>Strophariaceae</taxon>
        <taxon>Psilocybe</taxon>
    </lineage>
</organism>
<dbReference type="OrthoDB" id="412006at2759"/>
<dbReference type="EMBL" id="NHYD01001939">
    <property type="protein sequence ID" value="PPQ89170.1"/>
    <property type="molecule type" value="Genomic_DNA"/>
</dbReference>
<feature type="non-terminal residue" evidence="1">
    <location>
        <position position="1"/>
    </location>
</feature>
<evidence type="ECO:0000313" key="1">
    <source>
        <dbReference type="EMBL" id="PPQ89170.1"/>
    </source>
</evidence>
<reference evidence="1 2" key="1">
    <citation type="journal article" date="2018" name="Evol. Lett.">
        <title>Horizontal gene cluster transfer increased hallucinogenic mushroom diversity.</title>
        <authorList>
            <person name="Reynolds H.T."/>
            <person name="Vijayakumar V."/>
            <person name="Gluck-Thaler E."/>
            <person name="Korotkin H.B."/>
            <person name="Matheny P.B."/>
            <person name="Slot J.C."/>
        </authorList>
    </citation>
    <scope>NUCLEOTIDE SEQUENCE [LARGE SCALE GENOMIC DNA]</scope>
    <source>
        <strain evidence="1 2">2631</strain>
    </source>
</reference>
<feature type="non-terminal residue" evidence="1">
    <location>
        <position position="259"/>
    </location>
</feature>
<proteinExistence type="predicted"/>
<dbReference type="AlphaFoldDB" id="A0A409XEI0"/>
<accession>A0A409XEI0</accession>
<comment type="caution">
    <text evidence="1">The sequence shown here is derived from an EMBL/GenBank/DDBJ whole genome shotgun (WGS) entry which is preliminary data.</text>
</comment>
<dbReference type="InParanoid" id="A0A409XEI0"/>
<protein>
    <recommendedName>
        <fullName evidence="3">Endonuclease/exonuclease/phosphatase domain-containing protein</fullName>
    </recommendedName>
</protein>